<accession>A0A8J3ZZP6</accession>
<dbReference type="Proteomes" id="UP000635606">
    <property type="component" value="Unassembled WGS sequence"/>
</dbReference>
<dbReference type="EMBL" id="BOPH01000080">
    <property type="protein sequence ID" value="GIJ70445.1"/>
    <property type="molecule type" value="Genomic_DNA"/>
</dbReference>
<sequence length="189" mass="21048">MTSECHRGPDDLILDAARACVLAVGLRRTTLTDVARRAKVSRMTVYRRWPDMGSLIGDLMTREWSTLFRFTVEGTARERLVEGIVHGVGALRSHPVFRRIVELDPEILLPYLVDRRGTSQDRILDRLTAAIREGRSDGSLRTGDPALIARTLLLSAHGFVFSAHTMADDVGVADLDAQLRALLDRYLAP</sequence>
<dbReference type="GO" id="GO:0000976">
    <property type="term" value="F:transcription cis-regulatory region binding"/>
    <property type="evidence" value="ECO:0007669"/>
    <property type="project" value="TreeGrafter"/>
</dbReference>
<organism evidence="4 5">
    <name type="scientific">Virgisporangium ochraceum</name>
    <dbReference type="NCBI Taxonomy" id="65505"/>
    <lineage>
        <taxon>Bacteria</taxon>
        <taxon>Bacillati</taxon>
        <taxon>Actinomycetota</taxon>
        <taxon>Actinomycetes</taxon>
        <taxon>Micromonosporales</taxon>
        <taxon>Micromonosporaceae</taxon>
        <taxon>Virgisporangium</taxon>
    </lineage>
</organism>
<dbReference type="GO" id="GO:0003700">
    <property type="term" value="F:DNA-binding transcription factor activity"/>
    <property type="evidence" value="ECO:0007669"/>
    <property type="project" value="TreeGrafter"/>
</dbReference>
<dbReference type="InterPro" id="IPR050109">
    <property type="entry name" value="HTH-type_TetR-like_transc_reg"/>
</dbReference>
<comment type="caution">
    <text evidence="4">The sequence shown here is derived from an EMBL/GenBank/DDBJ whole genome shotgun (WGS) entry which is preliminary data.</text>
</comment>
<dbReference type="PROSITE" id="PS50977">
    <property type="entry name" value="HTH_TETR_2"/>
    <property type="match status" value="1"/>
</dbReference>
<reference evidence="4" key="1">
    <citation type="submission" date="2021-01" db="EMBL/GenBank/DDBJ databases">
        <title>Whole genome shotgun sequence of Virgisporangium ochraceum NBRC 16418.</title>
        <authorList>
            <person name="Komaki H."/>
            <person name="Tamura T."/>
        </authorList>
    </citation>
    <scope>NUCLEOTIDE SEQUENCE</scope>
    <source>
        <strain evidence="4">NBRC 16418</strain>
    </source>
</reference>
<dbReference type="InterPro" id="IPR001647">
    <property type="entry name" value="HTH_TetR"/>
</dbReference>
<gene>
    <name evidence="4" type="ORF">Voc01_053620</name>
</gene>
<dbReference type="PANTHER" id="PTHR30055">
    <property type="entry name" value="HTH-TYPE TRANSCRIPTIONAL REGULATOR RUTR"/>
    <property type="match status" value="1"/>
</dbReference>
<dbReference type="InterPro" id="IPR009057">
    <property type="entry name" value="Homeodomain-like_sf"/>
</dbReference>
<name>A0A8J3ZZP6_9ACTN</name>
<dbReference type="Gene3D" id="1.10.357.10">
    <property type="entry name" value="Tetracycline Repressor, domain 2"/>
    <property type="match status" value="1"/>
</dbReference>
<dbReference type="SUPFAM" id="SSF46689">
    <property type="entry name" value="Homeodomain-like"/>
    <property type="match status" value="1"/>
</dbReference>
<proteinExistence type="predicted"/>
<keyword evidence="1 2" id="KW-0238">DNA-binding</keyword>
<evidence type="ECO:0000259" key="3">
    <source>
        <dbReference type="PROSITE" id="PS50977"/>
    </source>
</evidence>
<evidence type="ECO:0000313" key="4">
    <source>
        <dbReference type="EMBL" id="GIJ70445.1"/>
    </source>
</evidence>
<evidence type="ECO:0000313" key="5">
    <source>
        <dbReference type="Proteomes" id="UP000635606"/>
    </source>
</evidence>
<dbReference type="Gene3D" id="1.10.10.60">
    <property type="entry name" value="Homeodomain-like"/>
    <property type="match status" value="1"/>
</dbReference>
<dbReference type="AlphaFoldDB" id="A0A8J3ZZP6"/>
<dbReference type="Pfam" id="PF00440">
    <property type="entry name" value="TetR_N"/>
    <property type="match status" value="1"/>
</dbReference>
<feature type="domain" description="HTH tetR-type" evidence="3">
    <location>
        <begin position="7"/>
        <end position="67"/>
    </location>
</feature>
<dbReference type="PANTHER" id="PTHR30055:SF153">
    <property type="entry name" value="HTH-TYPE TRANSCRIPTIONAL REPRESSOR RV3405C"/>
    <property type="match status" value="1"/>
</dbReference>
<dbReference type="RefSeq" id="WP_203930346.1">
    <property type="nucleotide sequence ID" value="NZ_BOPH01000080.1"/>
</dbReference>
<feature type="DNA-binding region" description="H-T-H motif" evidence="2">
    <location>
        <begin position="30"/>
        <end position="49"/>
    </location>
</feature>
<keyword evidence="5" id="KW-1185">Reference proteome</keyword>
<dbReference type="SUPFAM" id="SSF48498">
    <property type="entry name" value="Tetracyclin repressor-like, C-terminal domain"/>
    <property type="match status" value="1"/>
</dbReference>
<protein>
    <submittedName>
        <fullName evidence="4">TetR family transcriptional regulator</fullName>
    </submittedName>
</protein>
<evidence type="ECO:0000256" key="2">
    <source>
        <dbReference type="PROSITE-ProRule" id="PRU00335"/>
    </source>
</evidence>
<evidence type="ECO:0000256" key="1">
    <source>
        <dbReference type="ARBA" id="ARBA00023125"/>
    </source>
</evidence>
<dbReference type="InterPro" id="IPR036271">
    <property type="entry name" value="Tet_transcr_reg_TetR-rel_C_sf"/>
</dbReference>